<evidence type="ECO:0000259" key="8">
    <source>
        <dbReference type="Pfam" id="PF02018"/>
    </source>
</evidence>
<dbReference type="Gene3D" id="3.30.1120.10">
    <property type="match status" value="1"/>
</dbReference>
<dbReference type="Pfam" id="PF18962">
    <property type="entry name" value="Por_Secre_tail"/>
    <property type="match status" value="1"/>
</dbReference>
<proteinExistence type="inferred from homology"/>
<dbReference type="InterPro" id="IPR050738">
    <property type="entry name" value="Sulfatase"/>
</dbReference>
<dbReference type="Gene3D" id="2.60.120.260">
    <property type="entry name" value="Galactose-binding domain-like"/>
    <property type="match status" value="2"/>
</dbReference>
<keyword evidence="5" id="KW-0378">Hydrolase</keyword>
<dbReference type="Gene3D" id="3.40.720.10">
    <property type="entry name" value="Alkaline Phosphatase, subunit A"/>
    <property type="match status" value="1"/>
</dbReference>
<evidence type="ECO:0000256" key="1">
    <source>
        <dbReference type="ARBA" id="ARBA00001913"/>
    </source>
</evidence>
<dbReference type="PANTHER" id="PTHR42693">
    <property type="entry name" value="ARYLSULFATASE FAMILY MEMBER"/>
    <property type="match status" value="1"/>
</dbReference>
<sequence>MFYVSASAQQQQPNIIFFIIDDFGYSDSGCYGSTYYETPAIDQLAADGIRFTNAYEAAPRCVESRKSIMSGQYAYRPELDQLTASHYTWAEALNDNGYASFFTGKWHLAHQADEMPEAQGFDTNIAGGEFGAPPTYWFPYETQSEGQLPHIGTTRFDGTNDTDTPRSGDDEEYLTDRLTLETNKWIGDHVAANPTQPFVAMVSHYGVHTPIEGKAAYESKYADKNAVNNYPVDASVNELTGKTKLYQDNVTYASMIQSIDESLRDIRAKLVDLGIDDNTVIILTSDNGGVSTVPITSNREMVTSNKPLKTGKGWLYEGGIRLPLIVYGPSFRHGAVEDTPVVGTDYYPTMLEIAGVSLIPSQHKDGISFKDALENTGYERSEAIVWNYDFAKVGTGNPSMAAVRQGQYKLVELKYNWQYELYDVVADPGETNDISADNAAKVAELKKILFDKRSEVGASHTVTNTSFIETQQTLYEEMNAETGSDIQPGELCAAPVNGSIVRNGDFECRFDIDWSLTYTNSAVAKLADGSSESRNSSSGAAKVEVTTAGSLGHVRIENTLFEGNLNGKTITVSTYAKSPDAAKLKFQLKVQESSGSAKTYTGNTKFDVTSTYAKYEETFTLDEVDTDNVVLRIQCGEVQGVLYLDDVVGTYPVSVTSPGTEVVVNPGFESGYNVDWSLGTSGSAVASLSSETSDVQAGSVAAKVVVTTAEATYGKVALSNTNYTGTIDGDKLTIGCYAKSADAGADFGFKVKTNLGATTSSTFSLTSTYQYFEHEFTIDSGVTEIEVQAICGKNVGTYLFDSFTSSLTSSNLSFESEVRETLQISPIPARDYININSPYKLSEVSIYNVSGSKVYTASNDNNRINVSKLSSGFYLMKLTFENGVKLTEKIVIE</sequence>
<dbReference type="GO" id="GO:0046872">
    <property type="term" value="F:metal ion binding"/>
    <property type="evidence" value="ECO:0007669"/>
    <property type="project" value="UniProtKB-KW"/>
</dbReference>
<dbReference type="InterPro" id="IPR026444">
    <property type="entry name" value="Secre_tail"/>
</dbReference>
<dbReference type="CDD" id="cd16144">
    <property type="entry name" value="ARS_like"/>
    <property type="match status" value="1"/>
</dbReference>
<keyword evidence="6" id="KW-0106">Calcium</keyword>
<keyword evidence="4" id="KW-0732">Signal</keyword>
<dbReference type="Proteomes" id="UP000092967">
    <property type="component" value="Chromosome"/>
</dbReference>
<dbReference type="SUPFAM" id="SSF53649">
    <property type="entry name" value="Alkaline phosphatase-like"/>
    <property type="match status" value="1"/>
</dbReference>
<dbReference type="InterPro" id="IPR008979">
    <property type="entry name" value="Galactose-bd-like_sf"/>
</dbReference>
<evidence type="ECO:0000313" key="11">
    <source>
        <dbReference type="Proteomes" id="UP000092967"/>
    </source>
</evidence>
<dbReference type="Pfam" id="PF00884">
    <property type="entry name" value="Sulfatase"/>
    <property type="match status" value="1"/>
</dbReference>
<accession>A0A1B1Y259</accession>
<comment type="similarity">
    <text evidence="2">Belongs to the sulfatase family.</text>
</comment>
<evidence type="ECO:0000256" key="2">
    <source>
        <dbReference type="ARBA" id="ARBA00008779"/>
    </source>
</evidence>
<feature type="domain" description="Sulfatase N-terminal" evidence="7">
    <location>
        <begin position="13"/>
        <end position="356"/>
    </location>
</feature>
<feature type="domain" description="Secretion system C-terminal sorting" evidence="9">
    <location>
        <begin position="825"/>
        <end position="892"/>
    </location>
</feature>
<dbReference type="InterPro" id="IPR000917">
    <property type="entry name" value="Sulfatase_N"/>
</dbReference>
<dbReference type="KEGG" id="wfu:AXE80_00460"/>
<comment type="cofactor">
    <cofactor evidence="1">
        <name>Ca(2+)</name>
        <dbReference type="ChEBI" id="CHEBI:29108"/>
    </cofactor>
</comment>
<dbReference type="PANTHER" id="PTHR42693:SF42">
    <property type="entry name" value="ARYLSULFATASE G"/>
    <property type="match status" value="1"/>
</dbReference>
<evidence type="ECO:0000256" key="4">
    <source>
        <dbReference type="ARBA" id="ARBA00022729"/>
    </source>
</evidence>
<evidence type="ECO:0000313" key="10">
    <source>
        <dbReference type="EMBL" id="ANW94856.1"/>
    </source>
</evidence>
<gene>
    <name evidence="10" type="ORF">AXE80_00460</name>
</gene>
<reference evidence="10 11" key="1">
    <citation type="submission" date="2016-02" db="EMBL/GenBank/DDBJ databases">
        <authorList>
            <person name="Wen L."/>
            <person name="He K."/>
            <person name="Yang H."/>
        </authorList>
    </citation>
    <scope>NUCLEOTIDE SEQUENCE [LARGE SCALE GENOMIC DNA]</scope>
    <source>
        <strain evidence="10 11">CZ1127</strain>
    </source>
</reference>
<evidence type="ECO:0000259" key="7">
    <source>
        <dbReference type="Pfam" id="PF00884"/>
    </source>
</evidence>
<dbReference type="STRING" id="1790137.AXE80_00460"/>
<dbReference type="InterPro" id="IPR017850">
    <property type="entry name" value="Alkaline_phosphatase_core_sf"/>
</dbReference>
<evidence type="ECO:0008006" key="12">
    <source>
        <dbReference type="Google" id="ProtNLM"/>
    </source>
</evidence>
<dbReference type="Pfam" id="PF02018">
    <property type="entry name" value="CBM_4_9"/>
    <property type="match status" value="1"/>
</dbReference>
<dbReference type="NCBIfam" id="TIGR04183">
    <property type="entry name" value="Por_Secre_tail"/>
    <property type="match status" value="1"/>
</dbReference>
<dbReference type="GO" id="GO:0004065">
    <property type="term" value="F:arylsulfatase activity"/>
    <property type="evidence" value="ECO:0007669"/>
    <property type="project" value="TreeGrafter"/>
</dbReference>
<evidence type="ECO:0000256" key="6">
    <source>
        <dbReference type="ARBA" id="ARBA00022837"/>
    </source>
</evidence>
<dbReference type="AlphaFoldDB" id="A0A1B1Y259"/>
<organism evidence="10 11">
    <name type="scientific">Wenyingzhuangia fucanilytica</name>
    <dbReference type="NCBI Taxonomy" id="1790137"/>
    <lineage>
        <taxon>Bacteria</taxon>
        <taxon>Pseudomonadati</taxon>
        <taxon>Bacteroidota</taxon>
        <taxon>Flavobacteriia</taxon>
        <taxon>Flavobacteriales</taxon>
        <taxon>Flavobacteriaceae</taxon>
        <taxon>Wenyingzhuangia</taxon>
    </lineage>
</organism>
<feature type="domain" description="CBM-cenC" evidence="8">
    <location>
        <begin position="499"/>
        <end position="635"/>
    </location>
</feature>
<evidence type="ECO:0000256" key="3">
    <source>
        <dbReference type="ARBA" id="ARBA00022723"/>
    </source>
</evidence>
<dbReference type="EMBL" id="CP014224">
    <property type="protein sequence ID" value="ANW94856.1"/>
    <property type="molecule type" value="Genomic_DNA"/>
</dbReference>
<protein>
    <recommendedName>
        <fullName evidence="12">Sulfatase N-terminal domain-containing protein</fullName>
    </recommendedName>
</protein>
<name>A0A1B1Y259_9FLAO</name>
<dbReference type="InterPro" id="IPR003305">
    <property type="entry name" value="CenC_carb-bd"/>
</dbReference>
<keyword evidence="11" id="KW-1185">Reference proteome</keyword>
<keyword evidence="3" id="KW-0479">Metal-binding</keyword>
<evidence type="ECO:0000259" key="9">
    <source>
        <dbReference type="Pfam" id="PF18962"/>
    </source>
</evidence>
<evidence type="ECO:0000256" key="5">
    <source>
        <dbReference type="ARBA" id="ARBA00022801"/>
    </source>
</evidence>
<dbReference type="SUPFAM" id="SSF49785">
    <property type="entry name" value="Galactose-binding domain-like"/>
    <property type="match status" value="2"/>
</dbReference>
<dbReference type="GO" id="GO:0016798">
    <property type="term" value="F:hydrolase activity, acting on glycosyl bonds"/>
    <property type="evidence" value="ECO:0007669"/>
    <property type="project" value="InterPro"/>
</dbReference>